<dbReference type="AlphaFoldDB" id="A0A9Q0C6E8"/>
<feature type="transmembrane region" description="Helical" evidence="12">
    <location>
        <begin position="637"/>
        <end position="657"/>
    </location>
</feature>
<dbReference type="SUPFAM" id="SSF52047">
    <property type="entry name" value="RNI-like"/>
    <property type="match status" value="1"/>
</dbReference>
<proteinExistence type="inferred from homology"/>
<evidence type="ECO:0000256" key="12">
    <source>
        <dbReference type="SAM" id="Phobius"/>
    </source>
</evidence>
<dbReference type="Pfam" id="PF08263">
    <property type="entry name" value="LRRNT_2"/>
    <property type="match status" value="1"/>
</dbReference>
<dbReference type="InterPro" id="IPR050994">
    <property type="entry name" value="At_inactive_RLKs"/>
</dbReference>
<evidence type="ECO:0000256" key="5">
    <source>
        <dbReference type="ARBA" id="ARBA00022626"/>
    </source>
</evidence>
<protein>
    <recommendedName>
        <fullName evidence="14">Protein kinase domain-containing protein</fullName>
    </recommendedName>
</protein>
<dbReference type="SUPFAM" id="SSF52058">
    <property type="entry name" value="L domain-like"/>
    <property type="match status" value="1"/>
</dbReference>
<dbReference type="Pfam" id="PF13855">
    <property type="entry name" value="LRR_8"/>
    <property type="match status" value="3"/>
</dbReference>
<dbReference type="FunFam" id="3.80.10.10:FF:000041">
    <property type="entry name" value="LRR receptor-like serine/threonine-protein kinase ERECTA"/>
    <property type="match status" value="2"/>
</dbReference>
<keyword evidence="4" id="KW-0433">Leucine-rich repeat</keyword>
<dbReference type="Gene3D" id="3.80.10.10">
    <property type="entry name" value="Ribonuclease Inhibitor"/>
    <property type="match status" value="4"/>
</dbReference>
<evidence type="ECO:0000256" key="10">
    <source>
        <dbReference type="ARBA" id="ARBA00023136"/>
    </source>
</evidence>
<evidence type="ECO:0000256" key="1">
    <source>
        <dbReference type="ARBA" id="ARBA00004479"/>
    </source>
</evidence>
<dbReference type="PROSITE" id="PS51450">
    <property type="entry name" value="LRR"/>
    <property type="match status" value="2"/>
</dbReference>
<evidence type="ECO:0000256" key="4">
    <source>
        <dbReference type="ARBA" id="ARBA00022614"/>
    </source>
</evidence>
<organism evidence="15 16">
    <name type="scientific">Rhynchospora breviuscula</name>
    <dbReference type="NCBI Taxonomy" id="2022672"/>
    <lineage>
        <taxon>Eukaryota</taxon>
        <taxon>Viridiplantae</taxon>
        <taxon>Streptophyta</taxon>
        <taxon>Embryophyta</taxon>
        <taxon>Tracheophyta</taxon>
        <taxon>Spermatophyta</taxon>
        <taxon>Magnoliopsida</taxon>
        <taxon>Liliopsida</taxon>
        <taxon>Poales</taxon>
        <taxon>Cyperaceae</taxon>
        <taxon>Cyperoideae</taxon>
        <taxon>Rhynchosporeae</taxon>
        <taxon>Rhynchospora</taxon>
    </lineage>
</organism>
<evidence type="ECO:0000259" key="14">
    <source>
        <dbReference type="PROSITE" id="PS50011"/>
    </source>
</evidence>
<dbReference type="InterPro" id="IPR001611">
    <property type="entry name" value="Leu-rich_rpt"/>
</dbReference>
<dbReference type="GO" id="GO:0005524">
    <property type="term" value="F:ATP binding"/>
    <property type="evidence" value="ECO:0007669"/>
    <property type="project" value="InterPro"/>
</dbReference>
<dbReference type="OrthoDB" id="676979at2759"/>
<reference evidence="15" key="1">
    <citation type="journal article" date="2022" name="Cell">
        <title>Repeat-based holocentromeres influence genome architecture and karyotype evolution.</title>
        <authorList>
            <person name="Hofstatter P.G."/>
            <person name="Thangavel G."/>
            <person name="Lux T."/>
            <person name="Neumann P."/>
            <person name="Vondrak T."/>
            <person name="Novak P."/>
            <person name="Zhang M."/>
            <person name="Costa L."/>
            <person name="Castellani M."/>
            <person name="Scott A."/>
            <person name="Toegelov H."/>
            <person name="Fuchs J."/>
            <person name="Mata-Sucre Y."/>
            <person name="Dias Y."/>
            <person name="Vanzela A.L.L."/>
            <person name="Huettel B."/>
            <person name="Almeida C.C.S."/>
            <person name="Simkova H."/>
            <person name="Souza G."/>
            <person name="Pedrosa-Harand A."/>
            <person name="Macas J."/>
            <person name="Mayer K.F.X."/>
            <person name="Houben A."/>
            <person name="Marques A."/>
        </authorList>
    </citation>
    <scope>NUCLEOTIDE SEQUENCE</scope>
    <source>
        <strain evidence="15">RhyBre1mFocal</strain>
    </source>
</reference>
<dbReference type="FunFam" id="3.80.10.10:FF:000077">
    <property type="entry name" value="LRR receptor-like serine/threonine-protein kinase ERL1"/>
    <property type="match status" value="1"/>
</dbReference>
<evidence type="ECO:0000256" key="6">
    <source>
        <dbReference type="ARBA" id="ARBA00022692"/>
    </source>
</evidence>
<dbReference type="SMART" id="SM00369">
    <property type="entry name" value="LRR_TYP"/>
    <property type="match status" value="7"/>
</dbReference>
<dbReference type="FunFam" id="1.10.510.10:FF:000714">
    <property type="entry name" value="Kinase family with leucine-rich repeat domain-containing protein"/>
    <property type="match status" value="1"/>
</dbReference>
<evidence type="ECO:0000256" key="13">
    <source>
        <dbReference type="SAM" id="SignalP"/>
    </source>
</evidence>
<dbReference type="PRINTS" id="PR00019">
    <property type="entry name" value="LEURICHRPT"/>
</dbReference>
<comment type="similarity">
    <text evidence="2">Belongs to the protein kinase superfamily. Ser/Thr protein kinase family.</text>
</comment>
<keyword evidence="6 12" id="KW-0812">Transmembrane</keyword>
<dbReference type="SMART" id="SM00220">
    <property type="entry name" value="S_TKc"/>
    <property type="match status" value="1"/>
</dbReference>
<dbReference type="InterPro" id="IPR032675">
    <property type="entry name" value="LRR_dom_sf"/>
</dbReference>
<evidence type="ECO:0000256" key="9">
    <source>
        <dbReference type="ARBA" id="ARBA00022989"/>
    </source>
</evidence>
<dbReference type="PROSITE" id="PS50011">
    <property type="entry name" value="PROTEIN_KINASE_DOM"/>
    <property type="match status" value="1"/>
</dbReference>
<sequence length="1015" mass="110691">MASSSLLPSSLLLSLSLLSLLPLSLSQQTQTSSEAQTLLQIKDDWGNPAVLASWTDSNTSSYCNWTGVECSDGAVTSLVLSSGNITGNVPSSICQLKSLSTLDLYKNNLTGSFPRFLSNCTNLQYLDLSYNVFIGELPSDINLVLPNITYLCLSQNNFTGEIPTSIGTMTQLQSLWLDNNLFTGTMPSFISKLTNLQQLALAWNLFTPGPIPEEYGTLTKLTYLFIAGAHLEGKIPDSFANLTQLVQFDLSQNRLQGTIPPGIWSFSNLKYLYLYRNNLSGEITINNPFGAHSLVEIDLTKNQLTGSIPESFGTLQNLSILFLSYNKLSGQIPEGIGLLPKLTDMRLFYNNLTGILPPELGKHSPLWNVEVFNNMLSGEIPADICYNGAFTSLGVSNNNMTGSIPQSLGNCPHLDSLQVDNNHFTGDVPAGVWKMQNVTIILMNNNMLSGHLPSRLPWNLTRLELVNNQFSGSIPSSSSNILVYKAGGNKFTGDIPSSLSTGMPLLQTLDLSENRISGEIPASIGSLGSLSVLNLSHNKISGEIPASIGSMAVLTSLDLSSNELSGEIPSAFGNVKFNFLNLSSNDLSGKIPSGIDISAYDESFLSNPGLCSLASLNGISRCRAGSNNGISHGLRNLFIALGVIILVIIVIFALCVMRDYRRRKTASDPAMWKLTSFHRLDFTEDSIIRGMTKENLIGSGGAGQVYRVTLGTHTGDVVAVKKIYSKEKLNTKLDREFDSEVKILGSIRHSNIVKLLCCISSPDSKLLVYEYMENSSLDKWLHDKRRVSMGPLEAPTGSLDWPTRLQIAIGAARGLCYMHHECAPPVVHRDVKSSNILLDSEFDAKIADFGLARMLMKIDGPETVSAVAGSFGYMAPECAFSRQVNEKVDVYSFGVVLLELTTGREAHDGGDHGSLADWAWWNVQEGNTIYNCLAKEIRETPYLDEIEVVFKLGLICTGKVPSTRPNMKDVLDVLVRYDVLNQGPSGNKKLKENDVNPLLGKKNNDDSCNSLFCDV</sequence>
<keyword evidence="8" id="KW-0677">Repeat</keyword>
<dbReference type="Gene3D" id="1.10.510.10">
    <property type="entry name" value="Transferase(Phosphotransferase) domain 1"/>
    <property type="match status" value="1"/>
</dbReference>
<keyword evidence="5" id="KW-1070">Brassinosteroid signaling pathway</keyword>
<keyword evidence="10 12" id="KW-0472">Membrane</keyword>
<evidence type="ECO:0000256" key="8">
    <source>
        <dbReference type="ARBA" id="ARBA00022737"/>
    </source>
</evidence>
<keyword evidence="9 12" id="KW-1133">Transmembrane helix</keyword>
<comment type="subcellular location">
    <subcellularLocation>
        <location evidence="1">Membrane</location>
        <topology evidence="1">Single-pass type I membrane protein</topology>
    </subcellularLocation>
</comment>
<keyword evidence="11" id="KW-0325">Glycoprotein</keyword>
<evidence type="ECO:0000256" key="11">
    <source>
        <dbReference type="ARBA" id="ARBA00023180"/>
    </source>
</evidence>
<dbReference type="PROSITE" id="PS00108">
    <property type="entry name" value="PROTEIN_KINASE_ST"/>
    <property type="match status" value="1"/>
</dbReference>
<gene>
    <name evidence="15" type="ORF">LUZ63_019477</name>
</gene>
<dbReference type="InterPro" id="IPR003591">
    <property type="entry name" value="Leu-rich_rpt_typical-subtyp"/>
</dbReference>
<keyword evidence="16" id="KW-1185">Reference proteome</keyword>
<dbReference type="GO" id="GO:0004672">
    <property type="term" value="F:protein kinase activity"/>
    <property type="evidence" value="ECO:0007669"/>
    <property type="project" value="InterPro"/>
</dbReference>
<comment type="caution">
    <text evidence="15">The sequence shown here is derived from an EMBL/GenBank/DDBJ whole genome shotgun (WGS) entry which is preliminary data.</text>
</comment>
<dbReference type="Gene3D" id="3.30.200.20">
    <property type="entry name" value="Phosphorylase Kinase, domain 1"/>
    <property type="match status" value="1"/>
</dbReference>
<dbReference type="GO" id="GO:0016020">
    <property type="term" value="C:membrane"/>
    <property type="evidence" value="ECO:0007669"/>
    <property type="project" value="UniProtKB-SubCell"/>
</dbReference>
<dbReference type="FunFam" id="3.80.10.10:FF:000221">
    <property type="entry name" value="Leucine-rich repeat receptor-like protein kinase PXL1"/>
    <property type="match status" value="1"/>
</dbReference>
<feature type="chain" id="PRO_5040301760" description="Protein kinase domain-containing protein" evidence="13">
    <location>
        <begin position="27"/>
        <end position="1015"/>
    </location>
</feature>
<dbReference type="InterPro" id="IPR000719">
    <property type="entry name" value="Prot_kinase_dom"/>
</dbReference>
<dbReference type="Proteomes" id="UP001151287">
    <property type="component" value="Unassembled WGS sequence"/>
</dbReference>
<evidence type="ECO:0000256" key="2">
    <source>
        <dbReference type="ARBA" id="ARBA00008684"/>
    </source>
</evidence>
<dbReference type="FunFam" id="3.80.10.10:FF:000111">
    <property type="entry name" value="LRR receptor-like serine/threonine-protein kinase ERECTA"/>
    <property type="match status" value="1"/>
</dbReference>
<dbReference type="PANTHER" id="PTHR48010:SF96">
    <property type="entry name" value="OS05G0595800 PROTEIN"/>
    <property type="match status" value="1"/>
</dbReference>
<accession>A0A9Q0C6E8</accession>
<dbReference type="Pfam" id="PF00069">
    <property type="entry name" value="Pkinase"/>
    <property type="match status" value="1"/>
</dbReference>
<comment type="similarity">
    <text evidence="3">Belongs to the RLP family.</text>
</comment>
<dbReference type="CDD" id="cd14066">
    <property type="entry name" value="STKc_IRAK"/>
    <property type="match status" value="1"/>
</dbReference>
<evidence type="ECO:0000313" key="16">
    <source>
        <dbReference type="Proteomes" id="UP001151287"/>
    </source>
</evidence>
<dbReference type="Pfam" id="PF00560">
    <property type="entry name" value="LRR_1"/>
    <property type="match status" value="5"/>
</dbReference>
<evidence type="ECO:0000256" key="3">
    <source>
        <dbReference type="ARBA" id="ARBA00009592"/>
    </source>
</evidence>
<keyword evidence="7 13" id="KW-0732">Signal</keyword>
<evidence type="ECO:0000256" key="7">
    <source>
        <dbReference type="ARBA" id="ARBA00022729"/>
    </source>
</evidence>
<dbReference type="PANTHER" id="PTHR48010">
    <property type="entry name" value="OS05G0588300 PROTEIN"/>
    <property type="match status" value="1"/>
</dbReference>
<feature type="signal peptide" evidence="13">
    <location>
        <begin position="1"/>
        <end position="26"/>
    </location>
</feature>
<dbReference type="SUPFAM" id="SSF56112">
    <property type="entry name" value="Protein kinase-like (PK-like)"/>
    <property type="match status" value="1"/>
</dbReference>
<evidence type="ECO:0000313" key="15">
    <source>
        <dbReference type="EMBL" id="KAJ1688087.1"/>
    </source>
</evidence>
<dbReference type="GO" id="GO:0009742">
    <property type="term" value="P:brassinosteroid mediated signaling pathway"/>
    <property type="evidence" value="ECO:0007669"/>
    <property type="project" value="UniProtKB-KW"/>
</dbReference>
<name>A0A9Q0C6E8_9POAL</name>
<dbReference type="EMBL" id="JAMQYH010000005">
    <property type="protein sequence ID" value="KAJ1688087.1"/>
    <property type="molecule type" value="Genomic_DNA"/>
</dbReference>
<dbReference type="InterPro" id="IPR008271">
    <property type="entry name" value="Ser/Thr_kinase_AS"/>
</dbReference>
<dbReference type="InterPro" id="IPR011009">
    <property type="entry name" value="Kinase-like_dom_sf"/>
</dbReference>
<feature type="domain" description="Protein kinase" evidence="14">
    <location>
        <begin position="691"/>
        <end position="980"/>
    </location>
</feature>
<dbReference type="InterPro" id="IPR013210">
    <property type="entry name" value="LRR_N_plant-typ"/>
</dbReference>